<sequence length="40" mass="4687">MIRNLAFGPVKSSLFYWRRDVHHPPNALAANTSNFFHFQV</sequence>
<evidence type="ECO:0000313" key="1">
    <source>
        <dbReference type="EMBL" id="MBX69588.1"/>
    </source>
</evidence>
<reference evidence="1" key="1">
    <citation type="submission" date="2018-02" db="EMBL/GenBank/DDBJ databases">
        <title>Rhizophora mucronata_Transcriptome.</title>
        <authorList>
            <person name="Meera S.P."/>
            <person name="Sreeshan A."/>
            <person name="Augustine A."/>
        </authorList>
    </citation>
    <scope>NUCLEOTIDE SEQUENCE</scope>
    <source>
        <tissue evidence="1">Leaf</tissue>
    </source>
</reference>
<dbReference type="AlphaFoldDB" id="A0A2P2QRL3"/>
<name>A0A2P2QRL3_RHIMU</name>
<proteinExistence type="predicted"/>
<accession>A0A2P2QRL3</accession>
<protein>
    <submittedName>
        <fullName evidence="1">Uncharacterized protein</fullName>
    </submittedName>
</protein>
<dbReference type="EMBL" id="GGEC01089104">
    <property type="protein sequence ID" value="MBX69588.1"/>
    <property type="molecule type" value="Transcribed_RNA"/>
</dbReference>
<organism evidence="1">
    <name type="scientific">Rhizophora mucronata</name>
    <name type="common">Asiatic mangrove</name>
    <dbReference type="NCBI Taxonomy" id="61149"/>
    <lineage>
        <taxon>Eukaryota</taxon>
        <taxon>Viridiplantae</taxon>
        <taxon>Streptophyta</taxon>
        <taxon>Embryophyta</taxon>
        <taxon>Tracheophyta</taxon>
        <taxon>Spermatophyta</taxon>
        <taxon>Magnoliopsida</taxon>
        <taxon>eudicotyledons</taxon>
        <taxon>Gunneridae</taxon>
        <taxon>Pentapetalae</taxon>
        <taxon>rosids</taxon>
        <taxon>fabids</taxon>
        <taxon>Malpighiales</taxon>
        <taxon>Rhizophoraceae</taxon>
        <taxon>Rhizophora</taxon>
    </lineage>
</organism>